<evidence type="ECO:0000313" key="3">
    <source>
        <dbReference type="Proteomes" id="UP000319949"/>
    </source>
</evidence>
<feature type="compositionally biased region" description="Basic and acidic residues" evidence="1">
    <location>
        <begin position="37"/>
        <end position="46"/>
    </location>
</feature>
<accession>A0A560DWW7</accession>
<reference evidence="2 3" key="1">
    <citation type="submission" date="2019-06" db="EMBL/GenBank/DDBJ databases">
        <title>Genomic Encyclopedia of Type Strains, Phase IV (KMG-V): Genome sequencing to study the core and pangenomes of soil and plant-associated prokaryotes.</title>
        <authorList>
            <person name="Whitman W."/>
        </authorList>
    </citation>
    <scope>NUCLEOTIDE SEQUENCE [LARGE SCALE GENOMIC DNA]</scope>
    <source>
        <strain evidence="2 3">BR 510</strain>
    </source>
</reference>
<dbReference type="EMBL" id="VITK01000003">
    <property type="protein sequence ID" value="TWB01604.1"/>
    <property type="molecule type" value="Genomic_DNA"/>
</dbReference>
<dbReference type="Proteomes" id="UP000319949">
    <property type="component" value="Unassembled WGS sequence"/>
</dbReference>
<gene>
    <name evidence="2" type="ORF">FBZ96_103381</name>
</gene>
<evidence type="ECO:0000313" key="2">
    <source>
        <dbReference type="EMBL" id="TWB01604.1"/>
    </source>
</evidence>
<dbReference type="RefSeq" id="WP_186467372.1">
    <property type="nucleotide sequence ID" value="NZ_VITK01000003.1"/>
</dbReference>
<protein>
    <submittedName>
        <fullName evidence="2">Uncharacterized protein</fullName>
    </submittedName>
</protein>
<keyword evidence="3" id="KW-1185">Reference proteome</keyword>
<sequence length="46" mass="5139">MELELREDNHASEPAESKHSEPNAEQAAFTAPFASEGLERLRDSHC</sequence>
<feature type="region of interest" description="Disordered" evidence="1">
    <location>
        <begin position="1"/>
        <end position="46"/>
    </location>
</feature>
<organism evidence="2 3">
    <name type="scientific">Bradyrhizobium stylosanthis</name>
    <dbReference type="NCBI Taxonomy" id="1803665"/>
    <lineage>
        <taxon>Bacteria</taxon>
        <taxon>Pseudomonadati</taxon>
        <taxon>Pseudomonadota</taxon>
        <taxon>Alphaproteobacteria</taxon>
        <taxon>Hyphomicrobiales</taxon>
        <taxon>Nitrobacteraceae</taxon>
        <taxon>Bradyrhizobium</taxon>
    </lineage>
</organism>
<evidence type="ECO:0000256" key="1">
    <source>
        <dbReference type="SAM" id="MobiDB-lite"/>
    </source>
</evidence>
<comment type="caution">
    <text evidence="2">The sequence shown here is derived from an EMBL/GenBank/DDBJ whole genome shotgun (WGS) entry which is preliminary data.</text>
</comment>
<proteinExistence type="predicted"/>
<dbReference type="AlphaFoldDB" id="A0A560DWW7"/>
<name>A0A560DWW7_9BRAD</name>
<feature type="compositionally biased region" description="Basic and acidic residues" evidence="1">
    <location>
        <begin position="1"/>
        <end position="22"/>
    </location>
</feature>